<dbReference type="AlphaFoldDB" id="A0A395WFV6"/>
<evidence type="ECO:0000313" key="4">
    <source>
        <dbReference type="EMBL" id="UVO89872.1"/>
    </source>
</evidence>
<dbReference type="GO" id="GO:0016740">
    <property type="term" value="F:transferase activity"/>
    <property type="evidence" value="ECO:0007669"/>
    <property type="project" value="UniProtKB-KW"/>
</dbReference>
<dbReference type="Gene3D" id="3.90.550.10">
    <property type="entry name" value="Spore Coat Polysaccharide Biosynthesis Protein SpsA, Chain A"/>
    <property type="match status" value="1"/>
</dbReference>
<reference evidence="4" key="2">
    <citation type="submission" date="2022-08" db="EMBL/GenBank/DDBJ databases">
        <title>Genome Sequencing of Bacteroides fragilis Group Isolates with Nanopore Technology.</title>
        <authorList>
            <person name="Tisza M.J."/>
            <person name="Smith D."/>
            <person name="Dekker J.P."/>
        </authorList>
    </citation>
    <scope>NUCLEOTIDE SEQUENCE</scope>
    <source>
        <strain evidence="4">BFG-49</strain>
    </source>
</reference>
<dbReference type="EMBL" id="VWAW01000001">
    <property type="protein sequence ID" value="KAA5178614.1"/>
    <property type="molecule type" value="Genomic_DNA"/>
</dbReference>
<dbReference type="Proteomes" id="UP001058403">
    <property type="component" value="Chromosome"/>
</dbReference>
<dbReference type="EMBL" id="CP103070">
    <property type="protein sequence ID" value="UVO89872.1"/>
    <property type="molecule type" value="Genomic_DNA"/>
</dbReference>
<proteinExistence type="predicted"/>
<reference evidence="2 5" key="1">
    <citation type="journal article" date="2019" name="Nat. Med.">
        <title>A library of human gut bacterial isolates paired with longitudinal multiomics data enables mechanistic microbiome research.</title>
        <authorList>
            <person name="Poyet M."/>
            <person name="Groussin M."/>
            <person name="Gibbons S.M."/>
            <person name="Avila-Pacheco J."/>
            <person name="Jiang X."/>
            <person name="Kearney S.M."/>
            <person name="Perrotta A.R."/>
            <person name="Berdy B."/>
            <person name="Zhao S."/>
            <person name="Lieberman T.D."/>
            <person name="Swanson P.K."/>
            <person name="Smith M."/>
            <person name="Roesemann S."/>
            <person name="Alexander J.E."/>
            <person name="Rich S.A."/>
            <person name="Livny J."/>
            <person name="Vlamakis H."/>
            <person name="Clish C."/>
            <person name="Bullock K."/>
            <person name="Deik A."/>
            <person name="Scott J."/>
            <person name="Pierce K.A."/>
            <person name="Xavier R.J."/>
            <person name="Alm E.J."/>
        </authorList>
    </citation>
    <scope>NUCLEOTIDE SEQUENCE [LARGE SCALE GENOMIC DNA]</scope>
    <source>
        <strain evidence="2 5">BIOML-A7</strain>
    </source>
</reference>
<feature type="domain" description="Glycosyltransferase 2-like" evidence="1">
    <location>
        <begin position="35"/>
        <end position="153"/>
    </location>
</feature>
<accession>A0A395WFV6</accession>
<dbReference type="PANTHER" id="PTHR43179">
    <property type="entry name" value="RHAMNOSYLTRANSFERASE WBBL"/>
    <property type="match status" value="1"/>
</dbReference>
<dbReference type="EMBL" id="JAPUAV010000004">
    <property type="protein sequence ID" value="MCZ2571206.1"/>
    <property type="molecule type" value="Genomic_DNA"/>
</dbReference>
<dbReference type="Proteomes" id="UP001078742">
    <property type="component" value="Unassembled WGS sequence"/>
</dbReference>
<organism evidence="2 5">
    <name type="scientific">Bacteroides fragilis</name>
    <dbReference type="NCBI Taxonomy" id="817"/>
    <lineage>
        <taxon>Bacteria</taxon>
        <taxon>Pseudomonadati</taxon>
        <taxon>Bacteroidota</taxon>
        <taxon>Bacteroidia</taxon>
        <taxon>Bacteroidales</taxon>
        <taxon>Bacteroidaceae</taxon>
        <taxon>Bacteroides</taxon>
    </lineage>
</organism>
<gene>
    <name evidence="2" type="ORF">F2Z29_00950</name>
    <name evidence="4" type="ORF">NXW39_21465</name>
    <name evidence="3" type="ORF">O1420_07325</name>
</gene>
<dbReference type="InterPro" id="IPR001173">
    <property type="entry name" value="Glyco_trans_2-like"/>
</dbReference>
<dbReference type="PANTHER" id="PTHR43179:SF10">
    <property type="entry name" value="GLYCOSYL TRANSFERASE"/>
    <property type="match status" value="1"/>
</dbReference>
<sequence>MLNVRITASLVLYKNEKVDVENICRLICGEIIHKLYVIDNSPSDELGTSISVISDKIVYLFNGTNLGYGAAHNIGIKKAIEEKVDYHVVINPDISFSKGIFKSLAMYMGENHNCGLVMPKVVYPNGDIQYLCKLLPTPWDLFGRRFLPLKKYNRNRNYKYELIFSGYDKIMWVPSLSGCFMFMRVDVLRKIGGFDERFFMYAEDLDLSRRIGTISDTIFNPNIIVMHGYDKGSYKSWKLLRFHIFSVFKYFNKWGWFFDSYRKDINKKCLNYLENK</sequence>
<evidence type="ECO:0000313" key="2">
    <source>
        <dbReference type="EMBL" id="KAA5178614.1"/>
    </source>
</evidence>
<evidence type="ECO:0000259" key="1">
    <source>
        <dbReference type="Pfam" id="PF00535"/>
    </source>
</evidence>
<dbReference type="RefSeq" id="WP_005808175.1">
    <property type="nucleotide sequence ID" value="NZ_CAXSVT010000002.1"/>
</dbReference>
<reference evidence="3" key="3">
    <citation type="submission" date="2022-12" db="EMBL/GenBank/DDBJ databases">
        <title>Development of a Multilocus Sequence Typing Scheme for Bacteroides fragilis Based on Whole Genome Sequencing Data and Clinical Application.</title>
        <authorList>
            <person name="Nielsen F.D."/>
            <person name="Justesen U.S."/>
        </authorList>
    </citation>
    <scope>NUCLEOTIDE SEQUENCE</scope>
    <source>
        <strain evidence="3">BF_BC_VIB_DK_2012_57</strain>
    </source>
</reference>
<protein>
    <submittedName>
        <fullName evidence="2">Glycosyltransferase family 2 protein</fullName>
    </submittedName>
</protein>
<evidence type="ECO:0000313" key="5">
    <source>
        <dbReference type="Proteomes" id="UP000436803"/>
    </source>
</evidence>
<dbReference type="Proteomes" id="UP000436803">
    <property type="component" value="Unassembled WGS sequence"/>
</dbReference>
<dbReference type="Pfam" id="PF00535">
    <property type="entry name" value="Glycos_transf_2"/>
    <property type="match status" value="1"/>
</dbReference>
<dbReference type="InterPro" id="IPR029044">
    <property type="entry name" value="Nucleotide-diphossugar_trans"/>
</dbReference>
<keyword evidence="2" id="KW-0808">Transferase</keyword>
<evidence type="ECO:0000313" key="3">
    <source>
        <dbReference type="EMBL" id="MCZ2571206.1"/>
    </source>
</evidence>
<name>A0A395WFV6_BACFG</name>
<dbReference type="SUPFAM" id="SSF53448">
    <property type="entry name" value="Nucleotide-diphospho-sugar transferases"/>
    <property type="match status" value="1"/>
</dbReference>